<dbReference type="EMBL" id="BTSY01000001">
    <property type="protein sequence ID" value="GMT10799.1"/>
    <property type="molecule type" value="Genomic_DNA"/>
</dbReference>
<evidence type="ECO:0000313" key="2">
    <source>
        <dbReference type="EMBL" id="GMT10799.1"/>
    </source>
</evidence>
<comment type="caution">
    <text evidence="2">The sequence shown here is derived from an EMBL/GenBank/DDBJ whole genome shotgun (WGS) entry which is preliminary data.</text>
</comment>
<reference evidence="2" key="1">
    <citation type="submission" date="2023-10" db="EMBL/GenBank/DDBJ databases">
        <title>Genome assembly of Pristionchus species.</title>
        <authorList>
            <person name="Yoshida K."/>
            <person name="Sommer R.J."/>
        </authorList>
    </citation>
    <scope>NUCLEOTIDE SEQUENCE</scope>
    <source>
        <strain evidence="2">RS5133</strain>
    </source>
</reference>
<organism evidence="2 3">
    <name type="scientific">Pristionchus fissidentatus</name>
    <dbReference type="NCBI Taxonomy" id="1538716"/>
    <lineage>
        <taxon>Eukaryota</taxon>
        <taxon>Metazoa</taxon>
        <taxon>Ecdysozoa</taxon>
        <taxon>Nematoda</taxon>
        <taxon>Chromadorea</taxon>
        <taxon>Rhabditida</taxon>
        <taxon>Rhabditina</taxon>
        <taxon>Diplogasteromorpha</taxon>
        <taxon>Diplogasteroidea</taxon>
        <taxon>Neodiplogasteridae</taxon>
        <taxon>Pristionchus</taxon>
    </lineage>
</organism>
<keyword evidence="3" id="KW-1185">Reference proteome</keyword>
<evidence type="ECO:0000256" key="1">
    <source>
        <dbReference type="SAM" id="MobiDB-lite"/>
    </source>
</evidence>
<feature type="region of interest" description="Disordered" evidence="1">
    <location>
        <begin position="225"/>
        <end position="260"/>
    </location>
</feature>
<dbReference type="AlphaFoldDB" id="A0AAV5UWT3"/>
<dbReference type="Proteomes" id="UP001432322">
    <property type="component" value="Unassembled WGS sequence"/>
</dbReference>
<proteinExistence type="predicted"/>
<protein>
    <submittedName>
        <fullName evidence="2">Uncharacterized protein</fullName>
    </submittedName>
</protein>
<name>A0AAV5UWT3_9BILA</name>
<sequence length="348" mass="39972">MAMNQVPWSSEEAMEPSTYAADEQSYMQNVVYVERDNWGPARFLDSRNHRQPVLIYQSRINPARCYTFFHQRHHKTTGYSTFACMDCFKLRKKESATWKIPSVTVGEGYILIDPEAPINAYHKCHGRLTKDVVIERSRLEMLGMAGDVNITEEEIVNRLSAVTDDPHYLSLLTTNKDKELFRQTMGDSKKKMITSVRKARKRAAVVNETFGARIQWKLRKCGEGLKENHEEEEERPPCLVDERENGPGELDDQNGTIDPFPLQLHKLEGEETEPSITYPDGIYEADDGSQWIILNGEDEWNYSIPEGTGLITGFFHPVQTYIDNGLIDDTIDNEELLETILEEDYSHS</sequence>
<gene>
    <name evidence="2" type="ORF">PFISCL1PPCAC_2096</name>
</gene>
<evidence type="ECO:0000313" key="3">
    <source>
        <dbReference type="Proteomes" id="UP001432322"/>
    </source>
</evidence>
<accession>A0AAV5UWT3</accession>